<protein>
    <submittedName>
        <fullName evidence="2">Uncharacterized protein</fullName>
    </submittedName>
</protein>
<evidence type="ECO:0000313" key="2">
    <source>
        <dbReference type="EMBL" id="MBO1306535.1"/>
    </source>
</evidence>
<evidence type="ECO:0000256" key="1">
    <source>
        <dbReference type="SAM" id="Phobius"/>
    </source>
</evidence>
<feature type="transmembrane region" description="Helical" evidence="1">
    <location>
        <begin position="47"/>
        <end position="80"/>
    </location>
</feature>
<keyword evidence="1" id="KW-0472">Membrane</keyword>
<reference evidence="2 3" key="1">
    <citation type="submission" date="2021-03" db="EMBL/GenBank/DDBJ databases">
        <title>Enterococcal diversity collection.</title>
        <authorList>
            <person name="Gilmore M.S."/>
            <person name="Schwartzman J."/>
            <person name="Van Tyne D."/>
            <person name="Martin M."/>
            <person name="Earl A.M."/>
            <person name="Manson A.L."/>
            <person name="Straub T."/>
            <person name="Salamzade R."/>
            <person name="Saavedra J."/>
            <person name="Lebreton F."/>
            <person name="Prichula J."/>
            <person name="Schaufler K."/>
            <person name="Gaca A."/>
            <person name="Sgardioli B."/>
            <person name="Wagenaar J."/>
            <person name="Strong T."/>
        </authorList>
    </citation>
    <scope>NUCLEOTIDE SEQUENCE [LARGE SCALE GENOMIC DNA]</scope>
    <source>
        <strain evidence="2 3">669A</strain>
    </source>
</reference>
<organism evidence="2 3">
    <name type="scientific">Candidatus Enterococcus moelleringii</name>
    <dbReference type="NCBI Taxonomy" id="2815325"/>
    <lineage>
        <taxon>Bacteria</taxon>
        <taxon>Bacillati</taxon>
        <taxon>Bacillota</taxon>
        <taxon>Bacilli</taxon>
        <taxon>Lactobacillales</taxon>
        <taxon>Enterococcaceae</taxon>
        <taxon>Enterococcus</taxon>
    </lineage>
</organism>
<accession>A0ABS3LA79</accession>
<keyword evidence="1" id="KW-0812">Transmembrane</keyword>
<proteinExistence type="predicted"/>
<name>A0ABS3LA79_9ENTE</name>
<keyword evidence="1" id="KW-1133">Transmembrane helix</keyword>
<gene>
    <name evidence="2" type="ORF">JZO70_10200</name>
</gene>
<dbReference type="Proteomes" id="UP000664601">
    <property type="component" value="Unassembled WGS sequence"/>
</dbReference>
<keyword evidence="3" id="KW-1185">Reference proteome</keyword>
<evidence type="ECO:0000313" key="3">
    <source>
        <dbReference type="Proteomes" id="UP000664601"/>
    </source>
</evidence>
<comment type="caution">
    <text evidence="2">The sequence shown here is derived from an EMBL/GenBank/DDBJ whole genome shotgun (WGS) entry which is preliminary data.</text>
</comment>
<dbReference type="RefSeq" id="WP_207673561.1">
    <property type="nucleotide sequence ID" value="NZ_JAFREM010000016.1"/>
</dbReference>
<dbReference type="EMBL" id="JAFREM010000016">
    <property type="protein sequence ID" value="MBO1306535.1"/>
    <property type="molecule type" value="Genomic_DNA"/>
</dbReference>
<sequence>MKEDKRKPLSQIVLADRDKGTSNRNRSYILLSILSQRGQKIMNKKKNLFILVFLIGSAATLLPTLGKILLFTTAAVYLFMVFDEWDYNKRNGDAK</sequence>